<feature type="region of interest" description="Disordered" evidence="2">
    <location>
        <begin position="1"/>
        <end position="20"/>
    </location>
</feature>
<dbReference type="Proteomes" id="UP000000557">
    <property type="component" value="Chromosome"/>
</dbReference>
<feature type="repeat" description="TPR" evidence="1">
    <location>
        <begin position="329"/>
        <end position="362"/>
    </location>
</feature>
<feature type="repeat" description="TPR" evidence="1">
    <location>
        <begin position="122"/>
        <end position="155"/>
    </location>
</feature>
<dbReference type="EMBL" id="BA000045">
    <property type="protein sequence ID" value="BAC89325.1"/>
    <property type="molecule type" value="Genomic_DNA"/>
</dbReference>
<dbReference type="SUPFAM" id="SSF48452">
    <property type="entry name" value="TPR-like"/>
    <property type="match status" value="1"/>
</dbReference>
<sequence>MAAKSKRPKPGPTRSTVEDARTACGRGEQLRKQNQLTEAIGCFRRAVRLEPGLVEAHFGLGVVLASQGQLQAAAASFEQALRLQPDFAEASFQLAVAYARLGAPGRAAAAFQQTLAIRHDHTGAHLELGHLLMAQGDWQRAAGCYRQALAIDPDLATAHFRLGYILQQQGRLPEAREHYLRVAALDAGSAAARANLGLICKIEDQVEEAVGWYREALAVTPDEPVILCNLAMAFEQQGVHGEAEALYRRALTLNPGDPEAVAGLASLHEKRREYEAAGNLLVPLADGRTANLRVAIVWGIVCERLGQSERALDVLAGVLARTGPPQDRALLLFRLANLYDALGRYDEAFEHLRQAHALEPLTFDPTAWAGTIDAIVQTFSAERPARLPRSGLATEKPIFIVGMPRSGTSLVEQILSRHSGIHAAGELVDLFMLATAVENYPAGVLELAPEALHTLARRYLDRLEQLSPSTLRVTDKLPQNYLHLGLIARLFPGARIIHCLRDPLDTCLSCHFQNFGLRHPYSGDLAHLGFYYRQYERLMAHWRSVLPLPMLEVSYEALVADPQAVSRALVTFCGLEWQESCLRFWESERFVNTASYDQVRRPVYDSSVGRARHYAAHLRPLRAALEDGENR</sequence>
<keyword evidence="1" id="KW-0802">TPR repeat</keyword>
<reference evidence="3 4" key="2">
    <citation type="journal article" date="2003" name="DNA Res.">
        <title>Complete genome structure of Gloeobacter violaceus PCC 7421, a cyanobacterium that lacks thylakoids (supplement).</title>
        <authorList>
            <person name="Nakamura Y."/>
            <person name="Kaneko T."/>
            <person name="Sato S."/>
            <person name="Mimuro M."/>
            <person name="Miyashita H."/>
            <person name="Tsuchiya T."/>
            <person name="Sasamoto S."/>
            <person name="Watanabe A."/>
            <person name="Kawashima K."/>
            <person name="Kishida Y."/>
            <person name="Kiyokawa C."/>
            <person name="Kohara M."/>
            <person name="Matsumoto M."/>
            <person name="Matsuno A."/>
            <person name="Nakazaki N."/>
            <person name="Shimpo S."/>
            <person name="Takeuchi C."/>
            <person name="Yamada M."/>
            <person name="Tabata S."/>
        </authorList>
    </citation>
    <scope>NUCLEOTIDE SEQUENCE [LARGE SCALE GENOMIC DNA]</scope>
    <source>
        <strain evidence="4">ATCC 29082 / PCC 7421</strain>
    </source>
</reference>
<dbReference type="EnsemblBacteria" id="BAC89325">
    <property type="protein sequence ID" value="BAC89325"/>
    <property type="gene ID" value="BAC89325"/>
</dbReference>
<dbReference type="Pfam" id="PF13469">
    <property type="entry name" value="Sulfotransfer_3"/>
    <property type="match status" value="1"/>
</dbReference>
<dbReference type="RefSeq" id="WP_011141384.1">
    <property type="nucleotide sequence ID" value="NC_005125.1"/>
</dbReference>
<dbReference type="HOGENOM" id="CLU_017034_0_0_3"/>
<dbReference type="OrthoDB" id="5729795at2"/>
<dbReference type="SMART" id="SM00028">
    <property type="entry name" value="TPR"/>
    <property type="match status" value="8"/>
</dbReference>
<dbReference type="PROSITE" id="PS50005">
    <property type="entry name" value="TPR"/>
    <property type="match status" value="7"/>
</dbReference>
<dbReference type="PhylomeDB" id="Q7NKU2"/>
<dbReference type="InterPro" id="IPR027417">
    <property type="entry name" value="P-loop_NTPase"/>
</dbReference>
<dbReference type="SUPFAM" id="SSF52540">
    <property type="entry name" value="P-loop containing nucleoside triphosphate hydrolases"/>
    <property type="match status" value="1"/>
</dbReference>
<accession>Q7NKU2</accession>
<feature type="repeat" description="TPR" evidence="1">
    <location>
        <begin position="224"/>
        <end position="257"/>
    </location>
</feature>
<dbReference type="Pfam" id="PF13429">
    <property type="entry name" value="TPR_15"/>
    <property type="match status" value="1"/>
</dbReference>
<feature type="repeat" description="TPR" evidence="1">
    <location>
        <begin position="190"/>
        <end position="223"/>
    </location>
</feature>
<feature type="repeat" description="TPR" evidence="1">
    <location>
        <begin position="156"/>
        <end position="189"/>
    </location>
</feature>
<dbReference type="Gene3D" id="3.40.50.300">
    <property type="entry name" value="P-loop containing nucleotide triphosphate hydrolases"/>
    <property type="match status" value="1"/>
</dbReference>
<dbReference type="PANTHER" id="PTHR44998:SF1">
    <property type="entry name" value="UDP-N-ACETYLGLUCOSAMINE--PEPTIDE N-ACETYLGLUCOSAMINYLTRANSFERASE 110 KDA SUBUNIT"/>
    <property type="match status" value="1"/>
</dbReference>
<evidence type="ECO:0000256" key="2">
    <source>
        <dbReference type="SAM" id="MobiDB-lite"/>
    </source>
</evidence>
<evidence type="ECO:0000313" key="4">
    <source>
        <dbReference type="Proteomes" id="UP000000557"/>
    </source>
</evidence>
<name>Q7NKU2_GLOVI</name>
<protein>
    <submittedName>
        <fullName evidence="3">Gll1384 protein</fullName>
    </submittedName>
</protein>
<dbReference type="Pfam" id="PF13414">
    <property type="entry name" value="TPR_11"/>
    <property type="match status" value="1"/>
</dbReference>
<dbReference type="eggNOG" id="COG0457">
    <property type="taxonomic scope" value="Bacteria"/>
</dbReference>
<evidence type="ECO:0000313" key="3">
    <source>
        <dbReference type="EMBL" id="BAC89325.1"/>
    </source>
</evidence>
<feature type="repeat" description="TPR" evidence="1">
    <location>
        <begin position="20"/>
        <end position="53"/>
    </location>
</feature>
<proteinExistence type="predicted"/>
<dbReference type="InterPro" id="IPR011990">
    <property type="entry name" value="TPR-like_helical_dom_sf"/>
</dbReference>
<gene>
    <name evidence="3" type="ordered locus">gll1384</name>
</gene>
<evidence type="ECO:0000256" key="1">
    <source>
        <dbReference type="PROSITE-ProRule" id="PRU00339"/>
    </source>
</evidence>
<dbReference type="PATRIC" id="fig|251221.4.peg.1413"/>
<dbReference type="Gene3D" id="1.25.40.10">
    <property type="entry name" value="Tetratricopeptide repeat domain"/>
    <property type="match status" value="3"/>
</dbReference>
<dbReference type="PANTHER" id="PTHR44998">
    <property type="match status" value="1"/>
</dbReference>
<dbReference type="AlphaFoldDB" id="Q7NKU2"/>
<dbReference type="InParanoid" id="Q7NKU2"/>
<dbReference type="InterPro" id="IPR019734">
    <property type="entry name" value="TPR_rpt"/>
</dbReference>
<dbReference type="Pfam" id="PF13432">
    <property type="entry name" value="TPR_16"/>
    <property type="match status" value="1"/>
</dbReference>
<keyword evidence="4" id="KW-1185">Reference proteome</keyword>
<dbReference type="KEGG" id="gvi:gll1384"/>
<reference evidence="3 4" key="1">
    <citation type="journal article" date="2003" name="DNA Res.">
        <title>Complete genome structure of Gloeobacter violaceus PCC 7421, a cyanobacterium that lacks thylakoids.</title>
        <authorList>
            <person name="Nakamura Y."/>
            <person name="Kaneko T."/>
            <person name="Sato S."/>
            <person name="Mimuro M."/>
            <person name="Miyashita H."/>
            <person name="Tsuchiya T."/>
            <person name="Sasamoto S."/>
            <person name="Watanabe A."/>
            <person name="Kawashima K."/>
            <person name="Kishida Y."/>
            <person name="Kiyokawa C."/>
            <person name="Kohara M."/>
            <person name="Matsumoto M."/>
            <person name="Matsuno A."/>
            <person name="Nakazaki N."/>
            <person name="Shimpo S."/>
            <person name="Takeuchi C."/>
            <person name="Yamada M."/>
            <person name="Tabata S."/>
        </authorList>
    </citation>
    <scope>NUCLEOTIDE SEQUENCE [LARGE SCALE GENOMIC DNA]</scope>
    <source>
        <strain evidence="4">ATCC 29082 / PCC 7421</strain>
    </source>
</reference>
<dbReference type="SUPFAM" id="SSF81901">
    <property type="entry name" value="HCP-like"/>
    <property type="match status" value="1"/>
</dbReference>
<feature type="repeat" description="TPR" evidence="1">
    <location>
        <begin position="54"/>
        <end position="87"/>
    </location>
</feature>
<dbReference type="STRING" id="251221.gene:10758867"/>
<organism evidence="3 4">
    <name type="scientific">Gloeobacter violaceus (strain ATCC 29082 / PCC 7421)</name>
    <dbReference type="NCBI Taxonomy" id="251221"/>
    <lineage>
        <taxon>Bacteria</taxon>
        <taxon>Bacillati</taxon>
        <taxon>Cyanobacteriota</taxon>
        <taxon>Cyanophyceae</taxon>
        <taxon>Gloeobacterales</taxon>
        <taxon>Gloeobacteraceae</taxon>
        <taxon>Gloeobacter</taxon>
    </lineage>
</organism>
<dbReference type="PROSITE" id="PS50293">
    <property type="entry name" value="TPR_REGION"/>
    <property type="match status" value="1"/>
</dbReference>